<dbReference type="Gene3D" id="2.20.25.10">
    <property type="match status" value="1"/>
</dbReference>
<dbReference type="PANTHER" id="PTHR33505">
    <property type="entry name" value="ZGC:162634"/>
    <property type="match status" value="1"/>
</dbReference>
<feature type="region of interest" description="Disordered" evidence="3">
    <location>
        <begin position="86"/>
        <end position="107"/>
    </location>
</feature>
<comment type="caution">
    <text evidence="4">The sequence shown here is derived from an EMBL/GenBank/DDBJ whole genome shotgun (WGS) entry which is preliminary data.</text>
</comment>
<comment type="similarity">
    <text evidence="1">Belongs to the PREY family.</text>
</comment>
<organism evidence="4 5">
    <name type="scientific">Porites evermanni</name>
    <dbReference type="NCBI Taxonomy" id="104178"/>
    <lineage>
        <taxon>Eukaryota</taxon>
        <taxon>Metazoa</taxon>
        <taxon>Cnidaria</taxon>
        <taxon>Anthozoa</taxon>
        <taxon>Hexacorallia</taxon>
        <taxon>Scleractinia</taxon>
        <taxon>Fungiina</taxon>
        <taxon>Poritidae</taxon>
        <taxon>Porites</taxon>
    </lineage>
</organism>
<evidence type="ECO:0000256" key="3">
    <source>
        <dbReference type="SAM" id="MobiDB-lite"/>
    </source>
</evidence>
<evidence type="ECO:0000313" key="5">
    <source>
        <dbReference type="Proteomes" id="UP001159427"/>
    </source>
</evidence>
<proteinExistence type="inferred from homology"/>
<dbReference type="Pfam" id="PF03966">
    <property type="entry name" value="Trm112p"/>
    <property type="match status" value="1"/>
</dbReference>
<evidence type="ECO:0000256" key="2">
    <source>
        <dbReference type="ARBA" id="ARBA00040939"/>
    </source>
</evidence>
<protein>
    <recommendedName>
        <fullName evidence="2">Protein preY, mitochondrial</fullName>
    </recommendedName>
</protein>
<name>A0ABN8LX93_9CNID</name>
<dbReference type="SUPFAM" id="SSF158997">
    <property type="entry name" value="Trm112p-like"/>
    <property type="match status" value="1"/>
</dbReference>
<reference evidence="4 5" key="1">
    <citation type="submission" date="2022-05" db="EMBL/GenBank/DDBJ databases">
        <authorList>
            <consortium name="Genoscope - CEA"/>
            <person name="William W."/>
        </authorList>
    </citation>
    <scope>NUCLEOTIDE SEQUENCE [LARGE SCALE GENOMIC DNA]</scope>
</reference>
<feature type="compositionally biased region" description="Basic and acidic residues" evidence="3">
    <location>
        <begin position="87"/>
        <end position="107"/>
    </location>
</feature>
<keyword evidence="5" id="KW-1185">Reference proteome</keyword>
<dbReference type="EMBL" id="CALNXI010000150">
    <property type="protein sequence ID" value="CAH3020524.1"/>
    <property type="molecule type" value="Genomic_DNA"/>
</dbReference>
<accession>A0ABN8LX93</accession>
<dbReference type="Proteomes" id="UP001159427">
    <property type="component" value="Unassembled WGS sequence"/>
</dbReference>
<gene>
    <name evidence="4" type="ORF">PEVE_00007556</name>
</gene>
<evidence type="ECO:0000256" key="1">
    <source>
        <dbReference type="ARBA" id="ARBA00038479"/>
    </source>
</evidence>
<evidence type="ECO:0000313" key="4">
    <source>
        <dbReference type="EMBL" id="CAH3020524.1"/>
    </source>
</evidence>
<sequence>MAARSPFLALQNVLERRVFTKSSRTFSSGNQLGNEKGTSIEKKLLEILVCPLSKKPLRYESTTNELISDEIGVAFPIVNGIPNLIPHDGRLLKKDGPTSSKSETDEN</sequence>
<dbReference type="PANTHER" id="PTHR33505:SF4">
    <property type="entry name" value="PROTEIN PREY, MITOCHONDRIAL"/>
    <property type="match status" value="1"/>
</dbReference>
<dbReference type="InterPro" id="IPR005651">
    <property type="entry name" value="Trm112-like"/>
</dbReference>